<dbReference type="OrthoDB" id="9790048at2"/>
<feature type="domain" description="PBP" evidence="3">
    <location>
        <begin position="25"/>
        <end position="306"/>
    </location>
</feature>
<accession>A0A5C6UT61</accession>
<evidence type="ECO:0000313" key="4">
    <source>
        <dbReference type="EMBL" id="TXC74108.1"/>
    </source>
</evidence>
<dbReference type="AlphaFoldDB" id="A0A5C6UT61"/>
<comment type="caution">
    <text evidence="4">The sequence shown here is derived from an EMBL/GenBank/DDBJ whole genome shotgun (WGS) entry which is preliminary data.</text>
</comment>
<dbReference type="Pfam" id="PF12849">
    <property type="entry name" value="PBP_like_2"/>
    <property type="match status" value="1"/>
</dbReference>
<evidence type="ECO:0000256" key="1">
    <source>
        <dbReference type="ARBA" id="ARBA00022729"/>
    </source>
</evidence>
<keyword evidence="5" id="KW-1185">Reference proteome</keyword>
<evidence type="ECO:0000313" key="5">
    <source>
        <dbReference type="Proteomes" id="UP000321129"/>
    </source>
</evidence>
<reference evidence="4 5" key="1">
    <citation type="submission" date="2019-08" db="EMBL/GenBank/DDBJ databases">
        <title>Sphingorhabdus soil sp. nov., isolated from arctic soil.</title>
        <authorList>
            <person name="Liu Y."/>
        </authorList>
    </citation>
    <scope>NUCLEOTIDE SEQUENCE [LARGE SCALE GENOMIC DNA]</scope>
    <source>
        <strain evidence="4 5">D-2Q-5-6</strain>
    </source>
</reference>
<feature type="signal peptide" evidence="2">
    <location>
        <begin position="1"/>
        <end position="16"/>
    </location>
</feature>
<dbReference type="InterPro" id="IPR050811">
    <property type="entry name" value="Phosphate_ABC_transporter"/>
</dbReference>
<dbReference type="SUPFAM" id="SSF53850">
    <property type="entry name" value="Periplasmic binding protein-like II"/>
    <property type="match status" value="1"/>
</dbReference>
<dbReference type="Gene3D" id="3.40.190.10">
    <property type="entry name" value="Periplasmic binding protein-like II"/>
    <property type="match status" value="2"/>
</dbReference>
<sequence length="347" mass="36378">MNKTLALIAVSAIALAGCNDKAGSSGASRDYISAVGSSTVYPFATTAAEEFVRANAGMKTPKIESTGTGGGMERFCQGVGAAYPDIEDASRRMKKSEFDKCVANGVKDIVEIQVGIDGIAVAQSVDGTKLSLTPQDLYKALAANVDGKPNTAKTWKDVNPSLPAIGISVYGPPSTSGTYDAFKELILLKGCEADPKMKAMKESDKDGFEKSCTDLRSAPYYVEQGENDNLMIGKLAKNPNSVGLFGYSYLEENQDKVRGIPLNGIAPEYAAIASGEYPGARPLYIYIKKAHVGVIPGIKEYVAEFLKGAGEGGYLKAKGLILSPADVAAKANATAAAMTTLDGADLK</sequence>
<feature type="chain" id="PRO_5022801725" evidence="2">
    <location>
        <begin position="17"/>
        <end position="347"/>
    </location>
</feature>
<dbReference type="PANTHER" id="PTHR30570">
    <property type="entry name" value="PERIPLASMIC PHOSPHATE BINDING COMPONENT OF PHOSPHATE ABC TRANSPORTER"/>
    <property type="match status" value="1"/>
</dbReference>
<protein>
    <submittedName>
        <fullName evidence="4">Phosphate ABC transporter substrate-binding protein</fullName>
    </submittedName>
</protein>
<evidence type="ECO:0000256" key="2">
    <source>
        <dbReference type="SAM" id="SignalP"/>
    </source>
</evidence>
<dbReference type="InterPro" id="IPR024370">
    <property type="entry name" value="PBP_domain"/>
</dbReference>
<evidence type="ECO:0000259" key="3">
    <source>
        <dbReference type="Pfam" id="PF12849"/>
    </source>
</evidence>
<dbReference type="EMBL" id="VOPY01000001">
    <property type="protein sequence ID" value="TXC74108.1"/>
    <property type="molecule type" value="Genomic_DNA"/>
</dbReference>
<proteinExistence type="predicted"/>
<dbReference type="PANTHER" id="PTHR30570:SF1">
    <property type="entry name" value="PHOSPHATE-BINDING PROTEIN PSTS"/>
    <property type="match status" value="1"/>
</dbReference>
<dbReference type="Proteomes" id="UP000321129">
    <property type="component" value="Unassembled WGS sequence"/>
</dbReference>
<keyword evidence="1 2" id="KW-0732">Signal</keyword>
<dbReference type="RefSeq" id="WP_147121945.1">
    <property type="nucleotide sequence ID" value="NZ_VOPY01000001.1"/>
</dbReference>
<dbReference type="PROSITE" id="PS51257">
    <property type="entry name" value="PROKAR_LIPOPROTEIN"/>
    <property type="match status" value="1"/>
</dbReference>
<name>A0A5C6UT61_9SPHN</name>
<gene>
    <name evidence="4" type="ORF">FSZ31_05175</name>
</gene>
<organism evidence="4 5">
    <name type="scientific">Flavisphingopyxis soli</name>
    <dbReference type="NCBI Taxonomy" id="2601267"/>
    <lineage>
        <taxon>Bacteria</taxon>
        <taxon>Pseudomonadati</taxon>
        <taxon>Pseudomonadota</taxon>
        <taxon>Alphaproteobacteria</taxon>
        <taxon>Sphingomonadales</taxon>
        <taxon>Sphingopyxidaceae</taxon>
        <taxon>Flavisphingopyxis</taxon>
    </lineage>
</organism>